<organism evidence="3 5">
    <name type="scientific">Adineta ricciae</name>
    <name type="common">Rotifer</name>
    <dbReference type="NCBI Taxonomy" id="249248"/>
    <lineage>
        <taxon>Eukaryota</taxon>
        <taxon>Metazoa</taxon>
        <taxon>Spiralia</taxon>
        <taxon>Gnathifera</taxon>
        <taxon>Rotifera</taxon>
        <taxon>Eurotatoria</taxon>
        <taxon>Bdelloidea</taxon>
        <taxon>Adinetida</taxon>
        <taxon>Adinetidae</taxon>
        <taxon>Adineta</taxon>
    </lineage>
</organism>
<keyword evidence="5" id="KW-1185">Reference proteome</keyword>
<dbReference type="EMBL" id="CAJNOJ010000135">
    <property type="protein sequence ID" value="CAF1178447.1"/>
    <property type="molecule type" value="Genomic_DNA"/>
</dbReference>
<name>A0A814NVK7_ADIRI</name>
<dbReference type="EMBL" id="CAJNOR010001211">
    <property type="protein sequence ID" value="CAF1098645.1"/>
    <property type="molecule type" value="Genomic_DNA"/>
</dbReference>
<evidence type="ECO:0000259" key="2">
    <source>
        <dbReference type="Pfam" id="PF10988"/>
    </source>
</evidence>
<gene>
    <name evidence="4" type="ORF">EDS130_LOCUS24104</name>
    <name evidence="3" type="ORF">XAT740_LOCUS18231</name>
</gene>
<evidence type="ECO:0000313" key="3">
    <source>
        <dbReference type="EMBL" id="CAF1098645.1"/>
    </source>
</evidence>
<evidence type="ECO:0000256" key="1">
    <source>
        <dbReference type="SAM" id="SignalP"/>
    </source>
</evidence>
<feature type="domain" description="Putative auto-transporter adhesin head GIN" evidence="2">
    <location>
        <begin position="35"/>
        <end position="220"/>
    </location>
</feature>
<feature type="chain" id="PRO_5035685700" description="Putative auto-transporter adhesin head GIN domain-containing protein" evidence="1">
    <location>
        <begin position="18"/>
        <end position="243"/>
    </location>
</feature>
<reference evidence="3" key="1">
    <citation type="submission" date="2021-02" db="EMBL/GenBank/DDBJ databases">
        <authorList>
            <person name="Nowell W R."/>
        </authorList>
    </citation>
    <scope>NUCLEOTIDE SEQUENCE</scope>
</reference>
<dbReference type="AlphaFoldDB" id="A0A814NVK7"/>
<dbReference type="Proteomes" id="UP000663852">
    <property type="component" value="Unassembled WGS sequence"/>
</dbReference>
<feature type="signal peptide" evidence="1">
    <location>
        <begin position="1"/>
        <end position="17"/>
    </location>
</feature>
<dbReference type="Proteomes" id="UP000663828">
    <property type="component" value="Unassembled WGS sequence"/>
</dbReference>
<protein>
    <recommendedName>
        <fullName evidence="2">Putative auto-transporter adhesin head GIN domain-containing protein</fullName>
    </recommendedName>
</protein>
<comment type="caution">
    <text evidence="3">The sequence shown here is derived from an EMBL/GenBank/DDBJ whole genome shotgun (WGS) entry which is preliminary data.</text>
</comment>
<accession>A0A814NVK7</accession>
<sequence>MFSSILILVISCVFVRSQQIQSVVRQNRPLTSPIFDEITIDGAFDVFLIQPNEIANSVVEVETIPSVQQQIIVEVLENHILSIRTIGNIRVPQNINVHIQLKTPLRRYTFRGTGNTVTHMTGLLNPTNDKLVIEQLGTGNLAMKFNVNFLDYYQTGSGTAQFFGQVRSQLSIINNGVGEVNTLEVITPFVKVLSSGMSVSRIAATNDVDIEVTGVGNVFYQLPSGRVPSKEITTGIGRIVRLT</sequence>
<keyword evidence="1" id="KW-0732">Signal</keyword>
<proteinExistence type="predicted"/>
<dbReference type="Pfam" id="PF10988">
    <property type="entry name" value="DUF2807"/>
    <property type="match status" value="1"/>
</dbReference>
<evidence type="ECO:0000313" key="4">
    <source>
        <dbReference type="EMBL" id="CAF1178447.1"/>
    </source>
</evidence>
<dbReference type="Gene3D" id="2.160.20.120">
    <property type="match status" value="1"/>
</dbReference>
<dbReference type="InterPro" id="IPR021255">
    <property type="entry name" value="DUF2807"/>
</dbReference>
<evidence type="ECO:0000313" key="5">
    <source>
        <dbReference type="Proteomes" id="UP000663828"/>
    </source>
</evidence>